<accession>A0A7I8V8S4</accession>
<dbReference type="OrthoDB" id="10255576at2759"/>
<evidence type="ECO:0000256" key="1">
    <source>
        <dbReference type="ARBA" id="ARBA00007355"/>
    </source>
</evidence>
<evidence type="ECO:0000313" key="4">
    <source>
        <dbReference type="Proteomes" id="UP000549394"/>
    </source>
</evidence>
<comment type="caution">
    <text evidence="3">The sequence shown here is derived from an EMBL/GenBank/DDBJ whole genome shotgun (WGS) entry which is preliminary data.</text>
</comment>
<comment type="similarity">
    <text evidence="1">Belongs to the complex I NDUFA12 subunit family.</text>
</comment>
<dbReference type="InterPro" id="IPR052618">
    <property type="entry name" value="ComplexI_NDUFA12"/>
</dbReference>
<feature type="region of interest" description="Disordered" evidence="2">
    <location>
        <begin position="106"/>
        <end position="145"/>
    </location>
</feature>
<organism evidence="3 4">
    <name type="scientific">Dimorphilus gyrociliatus</name>
    <dbReference type="NCBI Taxonomy" id="2664684"/>
    <lineage>
        <taxon>Eukaryota</taxon>
        <taxon>Metazoa</taxon>
        <taxon>Spiralia</taxon>
        <taxon>Lophotrochozoa</taxon>
        <taxon>Annelida</taxon>
        <taxon>Polychaeta</taxon>
        <taxon>Polychaeta incertae sedis</taxon>
        <taxon>Dinophilidae</taxon>
        <taxon>Dimorphilus</taxon>
    </lineage>
</organism>
<protein>
    <submittedName>
        <fullName evidence="3">DgyrCDS901</fullName>
    </submittedName>
</protein>
<sequence>MSRPGLFRQTVNSILRSFKIANRKEILIGSDEFGNKYFEKPTSGDAQFKRVRRVETFDKDQWSVPKVPTEWMAWLQNKRESAPSDEEILKNQIELAKRLKRSENLQTMRGESIHPDSLTMTENQGGFPHREEYEINPGSSRTEKT</sequence>
<dbReference type="GO" id="GO:0032981">
    <property type="term" value="P:mitochondrial respiratory chain complex I assembly"/>
    <property type="evidence" value="ECO:0007669"/>
    <property type="project" value="TreeGrafter"/>
</dbReference>
<evidence type="ECO:0000256" key="2">
    <source>
        <dbReference type="SAM" id="MobiDB-lite"/>
    </source>
</evidence>
<dbReference type="Proteomes" id="UP000549394">
    <property type="component" value="Unassembled WGS sequence"/>
</dbReference>
<dbReference type="EMBL" id="CAJFCJ010000002">
    <property type="protein sequence ID" value="CAD5111606.1"/>
    <property type="molecule type" value="Genomic_DNA"/>
</dbReference>
<evidence type="ECO:0000313" key="3">
    <source>
        <dbReference type="EMBL" id="CAD5111606.1"/>
    </source>
</evidence>
<dbReference type="PANTHER" id="PTHR32470:SF2">
    <property type="entry name" value="NADH DEHYDROGENASE [UBIQUINONE] 1 ALPHA SUBCOMPLEX ASSEMBLY FACTOR 2"/>
    <property type="match status" value="1"/>
</dbReference>
<dbReference type="Pfam" id="PF05071">
    <property type="entry name" value="NDUFA12"/>
    <property type="match status" value="1"/>
</dbReference>
<name>A0A7I8V8S4_9ANNE</name>
<dbReference type="PANTHER" id="PTHR32470">
    <property type="entry name" value="ADH DEHYDROGENASE [UBIQUINONE] 1 ALPHA SUBCOMPLEX ASSEMBLY FACTOR 2"/>
    <property type="match status" value="1"/>
</dbReference>
<dbReference type="InterPro" id="IPR007763">
    <property type="entry name" value="NDUFA12"/>
</dbReference>
<dbReference type="GO" id="GO:0045271">
    <property type="term" value="C:respiratory chain complex I"/>
    <property type="evidence" value="ECO:0007669"/>
    <property type="project" value="InterPro"/>
</dbReference>
<reference evidence="3 4" key="1">
    <citation type="submission" date="2020-08" db="EMBL/GenBank/DDBJ databases">
        <authorList>
            <person name="Hejnol A."/>
        </authorList>
    </citation>
    <scope>NUCLEOTIDE SEQUENCE [LARGE SCALE GENOMIC DNA]</scope>
</reference>
<proteinExistence type="inferred from homology"/>
<dbReference type="GO" id="GO:0005739">
    <property type="term" value="C:mitochondrion"/>
    <property type="evidence" value="ECO:0007669"/>
    <property type="project" value="TreeGrafter"/>
</dbReference>
<dbReference type="AlphaFoldDB" id="A0A7I8V8S4"/>
<keyword evidence="4" id="KW-1185">Reference proteome</keyword>
<gene>
    <name evidence="3" type="ORF">DGYR_LOCUS874</name>
</gene>